<keyword evidence="1" id="KW-1133">Transmembrane helix</keyword>
<keyword evidence="1" id="KW-0472">Membrane</keyword>
<dbReference type="Proteomes" id="UP000677436">
    <property type="component" value="Chromosome"/>
</dbReference>
<gene>
    <name evidence="2" type="ORF">JIR001_27810</name>
</gene>
<protein>
    <submittedName>
        <fullName evidence="2">Uncharacterized protein</fullName>
    </submittedName>
</protein>
<dbReference type="AlphaFoldDB" id="A0A8D5ZQ56"/>
<evidence type="ECO:0000256" key="1">
    <source>
        <dbReference type="SAM" id="Phobius"/>
    </source>
</evidence>
<evidence type="ECO:0000313" key="2">
    <source>
        <dbReference type="EMBL" id="BCU82998.1"/>
    </source>
</evidence>
<proteinExistence type="predicted"/>
<evidence type="ECO:0000313" key="3">
    <source>
        <dbReference type="Proteomes" id="UP000677436"/>
    </source>
</evidence>
<dbReference type="EMBL" id="AP024601">
    <property type="protein sequence ID" value="BCU82998.1"/>
    <property type="molecule type" value="Genomic_DNA"/>
</dbReference>
<dbReference type="KEGG" id="pabs:JIR001_27810"/>
<organism evidence="2 3">
    <name type="scientific">Polycladomyces abyssicola</name>
    <dbReference type="NCBI Taxonomy" id="1125966"/>
    <lineage>
        <taxon>Bacteria</taxon>
        <taxon>Bacillati</taxon>
        <taxon>Bacillota</taxon>
        <taxon>Bacilli</taxon>
        <taxon>Bacillales</taxon>
        <taxon>Thermoactinomycetaceae</taxon>
        <taxon>Polycladomyces</taxon>
    </lineage>
</organism>
<keyword evidence="3" id="KW-1185">Reference proteome</keyword>
<dbReference type="Pfam" id="PF19136">
    <property type="entry name" value="DUF5819"/>
    <property type="match status" value="1"/>
</dbReference>
<dbReference type="RefSeq" id="WP_212773275.1">
    <property type="nucleotide sequence ID" value="NZ_AP024601.1"/>
</dbReference>
<feature type="transmembrane region" description="Helical" evidence="1">
    <location>
        <begin position="6"/>
        <end position="31"/>
    </location>
</feature>
<reference evidence="2" key="1">
    <citation type="journal article" date="2013" name="Int. J. Syst. Evol. Microbiol.">
        <title>Polycladomyces abyssicola gen. nov., sp. nov., a thermophilic filamentous bacterium isolated from hemipelagic sediment.</title>
        <authorList>
            <person name="Tsubouchi T."/>
            <person name="Shimane Y."/>
            <person name="Mori K."/>
            <person name="Usui K."/>
            <person name="Hiraki T."/>
            <person name="Tame A."/>
            <person name="Uematsu K."/>
            <person name="Maruyama T."/>
            <person name="Hatada Y."/>
        </authorList>
    </citation>
    <scope>NUCLEOTIDE SEQUENCE</scope>
    <source>
        <strain evidence="2">JIR-001</strain>
    </source>
</reference>
<keyword evidence="1" id="KW-0812">Transmembrane</keyword>
<accession>A0A8D5ZQ56</accession>
<reference evidence="2" key="2">
    <citation type="journal article" date="2021" name="Microbiol. Resour. Announc.">
        <title>Complete Genome Sequence of Polycladomyces abyssicola JIR-001T, Isolated from Hemipelagic Sediment in Deep Seawater.</title>
        <authorList>
            <person name="Tsubouchi T."/>
            <person name="Kaneko Y."/>
        </authorList>
    </citation>
    <scope>NUCLEOTIDE SEQUENCE</scope>
    <source>
        <strain evidence="2">JIR-001</strain>
    </source>
</reference>
<name>A0A8D5ZQ56_9BACL</name>
<dbReference type="PROSITE" id="PS51257">
    <property type="entry name" value="PROKAR_LIPOPROTEIN"/>
    <property type="match status" value="1"/>
</dbReference>
<sequence length="204" mass="24220">MNWKTAVLGTWIIGLACLLGFHFGMTALYLAPPNPVKQAWFEPMMKYMDPLFMQNWKLFAPNPVSQHQNIFVKAKWKDPETGQIKETPWRDVSQPLITHIQRDRFSNDGRLYRFQYTAITWFTDKDRNRKAKGEQMLERVAANAIRDFPHRPHVLQVKVRIVTNVFPRFYERYKPDRKGTFYYRETNWMNVRPIDSGTTGGSFR</sequence>
<dbReference type="InterPro" id="IPR043857">
    <property type="entry name" value="DUF5819"/>
</dbReference>